<dbReference type="PANTHER" id="PTHR35704:SF1">
    <property type="entry name" value="OS02G0254600 PROTEIN"/>
    <property type="match status" value="1"/>
</dbReference>
<evidence type="ECO:0000313" key="1">
    <source>
        <dbReference type="EMBL" id="CAA7402622.1"/>
    </source>
</evidence>
<protein>
    <submittedName>
        <fullName evidence="1">Uncharacterized protein</fullName>
    </submittedName>
</protein>
<reference evidence="1" key="1">
    <citation type="submission" date="2020-02" db="EMBL/GenBank/DDBJ databases">
        <authorList>
            <person name="Scholz U."/>
            <person name="Mascher M."/>
            <person name="Fiebig A."/>
        </authorList>
    </citation>
    <scope>NUCLEOTIDE SEQUENCE</scope>
</reference>
<evidence type="ECO:0000313" key="2">
    <source>
        <dbReference type="Proteomes" id="UP000663760"/>
    </source>
</evidence>
<name>A0A7I8KYM5_SPIIN</name>
<keyword evidence="2" id="KW-1185">Reference proteome</keyword>
<dbReference type="EMBL" id="LR746272">
    <property type="protein sequence ID" value="CAA7402622.1"/>
    <property type="molecule type" value="Genomic_DNA"/>
</dbReference>
<sequence>MGNCMERCSPAEEDGPVAMEGAAGAAEAEGAGKRSDGLKVKLVLTRGELEWLLLQLKEKREKKLEDVLGEIGRRREARRKGRSDAWRPSLECITEISEPRCL</sequence>
<gene>
    <name evidence="1" type="ORF">SI8410_09013300</name>
</gene>
<dbReference type="AlphaFoldDB" id="A0A7I8KYM5"/>
<accession>A0A7I8KYM5</accession>
<dbReference type="Proteomes" id="UP000663760">
    <property type="component" value="Chromosome 9"/>
</dbReference>
<dbReference type="PANTHER" id="PTHR35704">
    <property type="entry name" value="OS02G0254600 PROTEIN"/>
    <property type="match status" value="1"/>
</dbReference>
<proteinExistence type="predicted"/>
<organism evidence="1 2">
    <name type="scientific">Spirodela intermedia</name>
    <name type="common">Intermediate duckweed</name>
    <dbReference type="NCBI Taxonomy" id="51605"/>
    <lineage>
        <taxon>Eukaryota</taxon>
        <taxon>Viridiplantae</taxon>
        <taxon>Streptophyta</taxon>
        <taxon>Embryophyta</taxon>
        <taxon>Tracheophyta</taxon>
        <taxon>Spermatophyta</taxon>
        <taxon>Magnoliopsida</taxon>
        <taxon>Liliopsida</taxon>
        <taxon>Araceae</taxon>
        <taxon>Lemnoideae</taxon>
        <taxon>Spirodela</taxon>
    </lineage>
</organism>